<dbReference type="EMBL" id="AP019514">
    <property type="protein sequence ID" value="BBI64487.1"/>
    <property type="molecule type" value="Genomic_DNA"/>
</dbReference>
<evidence type="ECO:0000313" key="2">
    <source>
        <dbReference type="Proteomes" id="UP000320231"/>
    </source>
</evidence>
<evidence type="ECO:0000313" key="1">
    <source>
        <dbReference type="EMBL" id="BBI64487.1"/>
    </source>
</evidence>
<name>A0A455UFM9_9GAMM</name>
<sequence>MLDNGYEDVLSLRNGERCFKQLEYEGNRYLTAMVASTGYREYKRNDHYRNDVIAITCLPYHLIDSGLKIPQRTAGRLARCVPLAYNRRRLFRASILSIVVQGHRSSRGHAQGWQ</sequence>
<dbReference type="KEGG" id="hsr:HSBAA_57930"/>
<organism evidence="1 2">
    <name type="scientific">Vreelandella sulfidaeris</name>
    <dbReference type="NCBI Taxonomy" id="115553"/>
    <lineage>
        <taxon>Bacteria</taxon>
        <taxon>Pseudomonadati</taxon>
        <taxon>Pseudomonadota</taxon>
        <taxon>Gammaproteobacteria</taxon>
        <taxon>Oceanospirillales</taxon>
        <taxon>Halomonadaceae</taxon>
        <taxon>Vreelandella</taxon>
    </lineage>
</organism>
<gene>
    <name evidence="1" type="ORF">HSBAA_57930</name>
</gene>
<dbReference type="Proteomes" id="UP000320231">
    <property type="component" value="Chromosome"/>
</dbReference>
<proteinExistence type="predicted"/>
<dbReference type="AlphaFoldDB" id="A0A455UFM9"/>
<accession>A0A455UFM9</accession>
<protein>
    <submittedName>
        <fullName evidence="1">Uncharacterized protein</fullName>
    </submittedName>
</protein>
<reference evidence="1 2" key="1">
    <citation type="journal article" date="2019" name="Microbiol. Resour. Announc.">
        <title>Complete Genome Sequence of Halomonas sulfidaeris Strain Esulfide1 Isolated from a Metal Sulfide Rock at a Depth of 2,200 Meters, Obtained Using Nanopore Sequencing.</title>
        <authorList>
            <person name="Saito M."/>
            <person name="Nishigata A."/>
            <person name="Galipon J."/>
            <person name="Arakawa K."/>
        </authorList>
    </citation>
    <scope>NUCLEOTIDE SEQUENCE [LARGE SCALE GENOMIC DNA]</scope>
    <source>
        <strain evidence="1 2">ATCC BAA-803</strain>
    </source>
</reference>